<sequence length="324" mass="36969">MKRLLSEQMSALSRNDYCRWTSTLYHADSGRRRVREEAGRKPEDARRLHGPLSNVRTVLQPEICGARGLKNKTSKRVTPMRKIVEVETREEKLDERKNEIEARGKSLEISLYIRRIETQLAYGISRVNAKEIQPPAQPECLYCRPIAYRSTTTTRSHRLSLLPLPGGLVSRPLTLDRTATTYSARCPALPRLVSPRLVSSRLVSSRFVEVFRKRELRRVKRLSSTAELSSIDMRYRKLLSDYLIRRVCASILNFDEILHVGCWFNPETGDLRMATIFDQFDHAAKNGKTSRGSGSAMPEVGLVLDGLEISISTPGNRLERSRSR</sequence>
<reference evidence="1 2" key="1">
    <citation type="journal article" date="2010" name="Science">
        <title>Genomic comparison of the ants Camponotus floridanus and Harpegnathos saltator.</title>
        <authorList>
            <person name="Bonasio R."/>
            <person name="Zhang G."/>
            <person name="Ye C."/>
            <person name="Mutti N.S."/>
            <person name="Fang X."/>
            <person name="Qin N."/>
            <person name="Donahue G."/>
            <person name="Yang P."/>
            <person name="Li Q."/>
            <person name="Li C."/>
            <person name="Zhang P."/>
            <person name="Huang Z."/>
            <person name="Berger S.L."/>
            <person name="Reinberg D."/>
            <person name="Wang J."/>
            <person name="Liebig J."/>
        </authorList>
    </citation>
    <scope>NUCLEOTIDE SEQUENCE [LARGE SCALE GENOMIC DNA]</scope>
    <source>
        <strain evidence="2">C129</strain>
    </source>
</reference>
<dbReference type="InParanoid" id="E2AXF2"/>
<name>E2AXF2_CAMFO</name>
<accession>E2AXF2</accession>
<protein>
    <submittedName>
        <fullName evidence="1">Uncharacterized protein</fullName>
    </submittedName>
</protein>
<dbReference type="EMBL" id="GL443548">
    <property type="protein sequence ID" value="EFN61932.1"/>
    <property type="molecule type" value="Genomic_DNA"/>
</dbReference>
<gene>
    <name evidence="1" type="ORF">EAG_15761</name>
</gene>
<dbReference type="AlphaFoldDB" id="E2AXF2"/>
<proteinExistence type="predicted"/>
<evidence type="ECO:0000313" key="2">
    <source>
        <dbReference type="Proteomes" id="UP000000311"/>
    </source>
</evidence>
<keyword evidence="2" id="KW-1185">Reference proteome</keyword>
<organism evidence="2">
    <name type="scientific">Camponotus floridanus</name>
    <name type="common">Florida carpenter ant</name>
    <dbReference type="NCBI Taxonomy" id="104421"/>
    <lineage>
        <taxon>Eukaryota</taxon>
        <taxon>Metazoa</taxon>
        <taxon>Ecdysozoa</taxon>
        <taxon>Arthropoda</taxon>
        <taxon>Hexapoda</taxon>
        <taxon>Insecta</taxon>
        <taxon>Pterygota</taxon>
        <taxon>Neoptera</taxon>
        <taxon>Endopterygota</taxon>
        <taxon>Hymenoptera</taxon>
        <taxon>Apocrita</taxon>
        <taxon>Aculeata</taxon>
        <taxon>Formicoidea</taxon>
        <taxon>Formicidae</taxon>
        <taxon>Formicinae</taxon>
        <taxon>Camponotus</taxon>
    </lineage>
</organism>
<evidence type="ECO:0000313" key="1">
    <source>
        <dbReference type="EMBL" id="EFN61932.1"/>
    </source>
</evidence>
<dbReference type="Proteomes" id="UP000000311">
    <property type="component" value="Unassembled WGS sequence"/>
</dbReference>